<organism evidence="2 3">
    <name type="scientific">Cylindrotheca closterium</name>
    <dbReference type="NCBI Taxonomy" id="2856"/>
    <lineage>
        <taxon>Eukaryota</taxon>
        <taxon>Sar</taxon>
        <taxon>Stramenopiles</taxon>
        <taxon>Ochrophyta</taxon>
        <taxon>Bacillariophyta</taxon>
        <taxon>Bacillariophyceae</taxon>
        <taxon>Bacillariophycidae</taxon>
        <taxon>Bacillariales</taxon>
        <taxon>Bacillariaceae</taxon>
        <taxon>Cylindrotheca</taxon>
    </lineage>
</organism>
<feature type="region of interest" description="Disordered" evidence="1">
    <location>
        <begin position="1"/>
        <end position="30"/>
    </location>
</feature>
<sequence>MKGHLNEVTKSNDDDSNNQRQREDWERRQNATKEILDTFVKRTGVSQSSAKQDNGTMNHRSPLRRRRYLWTDAFALANFVSLSHNTEKKERQPEKATAAVYQEHARNLMDAVHETLAKHRLGHKEPHKAATWLPNASNEHPTAGGLRIGKPEDERPLNIPYNSETEWDKDGQYFHYLTKWATALDMVTRGCGDTIYTKWAMELLRVAASKFVTHQYGRPQMYWKLSIDMSRPQVSSQGARDALEGYILANRLIATCEQCQICTPLLPTMFHLQGIFYSMIHIVETNDDPLELGGMLLDICQLDMLQKQMGPDVHRKALLNDMKHAVLSGLESIAQSKELKGPPNERTPFRELGLSLGLRVVEQVLLDESFSSLLSITSKLSTFEEILVFLPLAEQIETYWMDPQRQLASSWTDHLDMNEIMLASTLNPNCWLQ</sequence>
<gene>
    <name evidence="2" type="ORF">CYCCA115_LOCUS15314</name>
</gene>
<protein>
    <submittedName>
        <fullName evidence="2">Uncharacterized protein</fullName>
    </submittedName>
</protein>
<proteinExistence type="predicted"/>
<accession>A0AAD2FWP5</accession>
<evidence type="ECO:0000313" key="3">
    <source>
        <dbReference type="Proteomes" id="UP001295423"/>
    </source>
</evidence>
<keyword evidence="3" id="KW-1185">Reference proteome</keyword>
<dbReference type="EMBL" id="CAKOGP040001869">
    <property type="protein sequence ID" value="CAJ1954722.1"/>
    <property type="molecule type" value="Genomic_DNA"/>
</dbReference>
<feature type="region of interest" description="Disordered" evidence="1">
    <location>
        <begin position="133"/>
        <end position="163"/>
    </location>
</feature>
<feature type="compositionally biased region" description="Basic and acidic residues" evidence="1">
    <location>
        <begin position="1"/>
        <end position="13"/>
    </location>
</feature>
<name>A0AAD2FWP5_9STRA</name>
<evidence type="ECO:0000256" key="1">
    <source>
        <dbReference type="SAM" id="MobiDB-lite"/>
    </source>
</evidence>
<comment type="caution">
    <text evidence="2">The sequence shown here is derived from an EMBL/GenBank/DDBJ whole genome shotgun (WGS) entry which is preliminary data.</text>
</comment>
<dbReference type="AlphaFoldDB" id="A0AAD2FWP5"/>
<dbReference type="Proteomes" id="UP001295423">
    <property type="component" value="Unassembled WGS sequence"/>
</dbReference>
<reference evidence="2" key="1">
    <citation type="submission" date="2023-08" db="EMBL/GenBank/DDBJ databases">
        <authorList>
            <person name="Audoor S."/>
            <person name="Bilcke G."/>
        </authorList>
    </citation>
    <scope>NUCLEOTIDE SEQUENCE</scope>
</reference>
<feature type="compositionally biased region" description="Basic and acidic residues" evidence="1">
    <location>
        <begin position="20"/>
        <end position="30"/>
    </location>
</feature>
<evidence type="ECO:0000313" key="2">
    <source>
        <dbReference type="EMBL" id="CAJ1954722.1"/>
    </source>
</evidence>